<organism evidence="2">
    <name type="scientific">uncultured Solirubrobacteraceae bacterium</name>
    <dbReference type="NCBI Taxonomy" id="1162706"/>
    <lineage>
        <taxon>Bacteria</taxon>
        <taxon>Bacillati</taxon>
        <taxon>Actinomycetota</taxon>
        <taxon>Thermoleophilia</taxon>
        <taxon>Solirubrobacterales</taxon>
        <taxon>Solirubrobacteraceae</taxon>
        <taxon>environmental samples</taxon>
    </lineage>
</organism>
<feature type="compositionally biased region" description="Basic residues" evidence="1">
    <location>
        <begin position="47"/>
        <end position="71"/>
    </location>
</feature>
<gene>
    <name evidence="2" type="ORF">AVDCRST_MAG85-3851</name>
</gene>
<dbReference type="EMBL" id="CADCVT010000434">
    <property type="protein sequence ID" value="CAA9533072.1"/>
    <property type="molecule type" value="Genomic_DNA"/>
</dbReference>
<evidence type="ECO:0000256" key="1">
    <source>
        <dbReference type="SAM" id="MobiDB-lite"/>
    </source>
</evidence>
<feature type="non-terminal residue" evidence="2">
    <location>
        <position position="1"/>
    </location>
</feature>
<protein>
    <submittedName>
        <fullName evidence="2">Uncharacterized protein</fullName>
    </submittedName>
</protein>
<feature type="compositionally biased region" description="Basic residues" evidence="1">
    <location>
        <begin position="78"/>
        <end position="88"/>
    </location>
</feature>
<feature type="compositionally biased region" description="Basic residues" evidence="1">
    <location>
        <begin position="131"/>
        <end position="141"/>
    </location>
</feature>
<name>A0A6J4TUY8_9ACTN</name>
<feature type="compositionally biased region" description="Low complexity" evidence="1">
    <location>
        <begin position="144"/>
        <end position="153"/>
    </location>
</feature>
<reference evidence="2" key="1">
    <citation type="submission" date="2020-02" db="EMBL/GenBank/DDBJ databases">
        <authorList>
            <person name="Meier V. D."/>
        </authorList>
    </citation>
    <scope>NUCLEOTIDE SEQUENCE</scope>
    <source>
        <strain evidence="2">AVDCRST_MAG85</strain>
    </source>
</reference>
<feature type="non-terminal residue" evidence="2">
    <location>
        <position position="190"/>
    </location>
</feature>
<proteinExistence type="predicted"/>
<evidence type="ECO:0000313" key="2">
    <source>
        <dbReference type="EMBL" id="CAA9533072.1"/>
    </source>
</evidence>
<feature type="compositionally biased region" description="Basic residues" evidence="1">
    <location>
        <begin position="1"/>
        <end position="16"/>
    </location>
</feature>
<feature type="compositionally biased region" description="Low complexity" evidence="1">
    <location>
        <begin position="17"/>
        <end position="28"/>
    </location>
</feature>
<feature type="compositionally biased region" description="Basic and acidic residues" evidence="1">
    <location>
        <begin position="89"/>
        <end position="99"/>
    </location>
</feature>
<feature type="compositionally biased region" description="Basic and acidic residues" evidence="1">
    <location>
        <begin position="166"/>
        <end position="180"/>
    </location>
</feature>
<dbReference type="AlphaFoldDB" id="A0A6J4TUY8"/>
<feature type="region of interest" description="Disordered" evidence="1">
    <location>
        <begin position="1"/>
        <end position="190"/>
    </location>
</feature>
<sequence>GGRRARQGRLPRRRVGRVPVRGPPCLGRGDPRRLRRAGRGRADDARRARRRAGQRRVPRARDRRPLRRLRRERVARARDRRRGPRRPHARPDARGRADRAPGGGRRAGRRRRRGRRPPRRLVTRARDRREARRVRHRRLGGRRGVPPRGLPLLRRGRRARTPAPRRPADPDRRGSERRAPDGPGASGALL</sequence>
<feature type="compositionally biased region" description="Basic residues" evidence="1">
    <location>
        <begin position="106"/>
        <end position="123"/>
    </location>
</feature>
<accession>A0A6J4TUY8</accession>